<dbReference type="PRINTS" id="PR00038">
    <property type="entry name" value="HTHLUXR"/>
</dbReference>
<evidence type="ECO:0000259" key="3">
    <source>
        <dbReference type="PROSITE" id="PS50043"/>
    </source>
</evidence>
<dbReference type="SUPFAM" id="SSF46894">
    <property type="entry name" value="C-terminal effector domain of the bipartite response regulators"/>
    <property type="match status" value="1"/>
</dbReference>
<dbReference type="CDD" id="cd06170">
    <property type="entry name" value="LuxR_C_like"/>
    <property type="match status" value="1"/>
</dbReference>
<dbReference type="PANTHER" id="PTHR16305">
    <property type="entry name" value="TESTICULAR SOLUBLE ADENYLYL CYCLASE"/>
    <property type="match status" value="1"/>
</dbReference>
<dbReference type="InterPro" id="IPR036388">
    <property type="entry name" value="WH-like_DNA-bd_sf"/>
</dbReference>
<proteinExistence type="predicted"/>
<evidence type="ECO:0000256" key="2">
    <source>
        <dbReference type="ARBA" id="ARBA00022840"/>
    </source>
</evidence>
<dbReference type="SUPFAM" id="SSF52540">
    <property type="entry name" value="P-loop containing nucleoside triphosphate hydrolases"/>
    <property type="match status" value="1"/>
</dbReference>
<dbReference type="EMBL" id="JBICRM010000020">
    <property type="protein sequence ID" value="MFG1707326.1"/>
    <property type="molecule type" value="Genomic_DNA"/>
</dbReference>
<protein>
    <submittedName>
        <fullName evidence="4">AAA family ATPase</fullName>
    </submittedName>
</protein>
<gene>
    <name evidence="4" type="ORF">ACFLIM_29420</name>
</gene>
<keyword evidence="1" id="KW-0547">Nucleotide-binding</keyword>
<evidence type="ECO:0000313" key="5">
    <source>
        <dbReference type="Proteomes" id="UP001603978"/>
    </source>
</evidence>
<dbReference type="PANTHER" id="PTHR16305:SF35">
    <property type="entry name" value="TRANSCRIPTIONAL ACTIVATOR DOMAIN"/>
    <property type="match status" value="1"/>
</dbReference>
<name>A0ABW7AIY4_9ACTN</name>
<dbReference type="InterPro" id="IPR027417">
    <property type="entry name" value="P-loop_NTPase"/>
</dbReference>
<dbReference type="Gene3D" id="1.25.40.10">
    <property type="entry name" value="Tetratricopeptide repeat domain"/>
    <property type="match status" value="1"/>
</dbReference>
<organism evidence="4 5">
    <name type="scientific">Nonomuraea marmarensis</name>
    <dbReference type="NCBI Taxonomy" id="3351344"/>
    <lineage>
        <taxon>Bacteria</taxon>
        <taxon>Bacillati</taxon>
        <taxon>Actinomycetota</taxon>
        <taxon>Actinomycetes</taxon>
        <taxon>Streptosporangiales</taxon>
        <taxon>Streptosporangiaceae</taxon>
        <taxon>Nonomuraea</taxon>
    </lineage>
</organism>
<dbReference type="PROSITE" id="PS50043">
    <property type="entry name" value="HTH_LUXR_2"/>
    <property type="match status" value="1"/>
</dbReference>
<dbReference type="InterPro" id="IPR000792">
    <property type="entry name" value="Tscrpt_reg_LuxR_C"/>
</dbReference>
<comment type="caution">
    <text evidence="4">The sequence shown here is derived from an EMBL/GenBank/DDBJ whole genome shotgun (WGS) entry which is preliminary data.</text>
</comment>
<dbReference type="InterPro" id="IPR041664">
    <property type="entry name" value="AAA_16"/>
</dbReference>
<dbReference type="SMART" id="SM00421">
    <property type="entry name" value="HTH_LUXR"/>
    <property type="match status" value="1"/>
</dbReference>
<keyword evidence="2" id="KW-0067">ATP-binding</keyword>
<feature type="domain" description="HTH luxR-type" evidence="3">
    <location>
        <begin position="825"/>
        <end position="890"/>
    </location>
</feature>
<dbReference type="Pfam" id="PF00196">
    <property type="entry name" value="GerE"/>
    <property type="match status" value="1"/>
</dbReference>
<evidence type="ECO:0000313" key="4">
    <source>
        <dbReference type="EMBL" id="MFG1707326.1"/>
    </source>
</evidence>
<accession>A0ABW7AIY4</accession>
<reference evidence="4 5" key="1">
    <citation type="submission" date="2024-10" db="EMBL/GenBank/DDBJ databases">
        <authorList>
            <person name="Topkara A.R."/>
            <person name="Saygin H."/>
        </authorList>
    </citation>
    <scope>NUCLEOTIDE SEQUENCE [LARGE SCALE GENOMIC DNA]</scope>
    <source>
        <strain evidence="4 5">M3C6</strain>
    </source>
</reference>
<dbReference type="InterPro" id="IPR011990">
    <property type="entry name" value="TPR-like_helical_dom_sf"/>
</dbReference>
<dbReference type="Pfam" id="PF13191">
    <property type="entry name" value="AAA_16"/>
    <property type="match status" value="1"/>
</dbReference>
<dbReference type="Gene3D" id="1.10.10.10">
    <property type="entry name" value="Winged helix-like DNA-binding domain superfamily/Winged helix DNA-binding domain"/>
    <property type="match status" value="1"/>
</dbReference>
<dbReference type="Proteomes" id="UP001603978">
    <property type="component" value="Unassembled WGS sequence"/>
</dbReference>
<keyword evidence="5" id="KW-1185">Reference proteome</keyword>
<evidence type="ECO:0000256" key="1">
    <source>
        <dbReference type="ARBA" id="ARBA00022741"/>
    </source>
</evidence>
<dbReference type="InterPro" id="IPR016032">
    <property type="entry name" value="Sig_transdc_resp-reg_C-effctor"/>
</dbReference>
<dbReference type="Gene3D" id="3.40.50.300">
    <property type="entry name" value="P-loop containing nucleotide triphosphate hydrolases"/>
    <property type="match status" value="1"/>
</dbReference>
<dbReference type="RefSeq" id="WP_393170926.1">
    <property type="nucleotide sequence ID" value="NZ_JBICRM010000020.1"/>
</dbReference>
<sequence>MFVGRTAELALLRGELRAAIGGSSRTVVVEGPEGIGKTALIHHTLDGEAGVRVLAASGEEIERQLRLGVIRQLADEAARQDRGAPGQDVGAAGQDPCAVGQAVCEVIDRLQARGPLAVVVDDAQWADQPSLRALGYVLRRMRAGRVLVVVACRELADAWLPEGLRRLLTGDDTLRITLGGLSAGDLAELAAGPASGLADPATGPARGASAPGQMSSAAGQVSLTEPAAVRLCEHTRGNPLHARALLATVPVPVLADPGARLPAPDTYLRPFARRLHTCTPAARQLVAACAVLGGRSPLHLAAAVATEPGGVGEPLNALEEAVAAGLLSELPGRLIDFPEPLARAAAYDGLGAGTRARLHLAVSRLVDDTGTALRHRAAAAGGPDEALAEELASFAAKAAQHGQWQESAAHLDLAAGLTESAARRDELRTAVLEHILLGGDVIRAAELAGPRNADPRPVRRYVLGRLALAAGRFDEASELLAEAWRHREPGFAADVAEQLAWLQLVTGDRAAAVSWARLAIEQPIQGMVARPYDVLARGGAPSASTPPDSLAAAVAFLERDAAEQACAVLRRVVTAAGKAGLPHHRLLAAALLAVAEHGSARWDEAAAGAGHALAEAAALGQRWLLPYLEVVCVAPLAAGGEHERALAHATAARTAARRLRHTMGERQADLAMALLGTEGEPPGAGDAFVPDPRPGRVEALVADGRLEEAERTLAAFDERGAVRRPGPRGQAERIRLGGLVLGARNVPNQAEESFARALALVEGGVCPLEEARVLLDLGRLLRRTGRRRAAAERLAAARAIFDRLGARPLVDRCAHELAACGLEPPATVRLGLTPQELSTATLVAGGLTNRQIARELLISVKTVEYHIGKIYTKLGIGSRVALAAKLAPYGRPT</sequence>